<dbReference type="KEGG" id="civ:IMZ16_00265"/>
<evidence type="ECO:0000313" key="2">
    <source>
        <dbReference type="EMBL" id="SHI58679.1"/>
    </source>
</evidence>
<protein>
    <submittedName>
        <fullName evidence="1">DUF4160 domain-containing protein</fullName>
    </submittedName>
</protein>
<reference evidence="1 4" key="2">
    <citation type="submission" date="2020-10" db="EMBL/GenBank/DDBJ databases">
        <title>Complete genome of Cruoricapor ignavus strain M1214 isolated from the blood culture of a febrile patient.</title>
        <authorList>
            <person name="Guglielmino C.J.D."/>
        </authorList>
    </citation>
    <scope>NUCLEOTIDE SEQUENCE [LARGE SCALE GENOMIC DNA]</scope>
    <source>
        <strain evidence="1 4">M1214</strain>
    </source>
</reference>
<dbReference type="Proteomes" id="UP000184335">
    <property type="component" value="Unassembled WGS sequence"/>
</dbReference>
<dbReference type="EMBL" id="CP063145">
    <property type="protein sequence ID" value="QOR73919.1"/>
    <property type="molecule type" value="Genomic_DNA"/>
</dbReference>
<evidence type="ECO:0000313" key="3">
    <source>
        <dbReference type="Proteomes" id="UP000184335"/>
    </source>
</evidence>
<keyword evidence="3" id="KW-1185">Reference proteome</keyword>
<accession>A0A1M6CCE9</accession>
<dbReference type="RefSeq" id="WP_073178509.1">
    <property type="nucleotide sequence ID" value="NZ_CP063145.1"/>
</dbReference>
<dbReference type="InterPro" id="IPR025427">
    <property type="entry name" value="DUF4160"/>
</dbReference>
<dbReference type="Proteomes" id="UP000593605">
    <property type="component" value="Chromosome"/>
</dbReference>
<dbReference type="AlphaFoldDB" id="A0A1M6CCE9"/>
<proteinExistence type="predicted"/>
<evidence type="ECO:0000313" key="1">
    <source>
        <dbReference type="EMBL" id="QOR73919.1"/>
    </source>
</evidence>
<gene>
    <name evidence="1" type="ORF">IMZ16_00265</name>
    <name evidence="2" type="ORF">SAMN05443429_102301</name>
</gene>
<organism evidence="2 3">
    <name type="scientific">Cruoricaptor ignavus</name>
    <dbReference type="NCBI Taxonomy" id="1118202"/>
    <lineage>
        <taxon>Bacteria</taxon>
        <taxon>Pseudomonadati</taxon>
        <taxon>Bacteroidota</taxon>
        <taxon>Flavobacteriia</taxon>
        <taxon>Flavobacteriales</taxon>
        <taxon>Weeksellaceae</taxon>
        <taxon>Cruoricaptor</taxon>
    </lineage>
</organism>
<name>A0A1M6CCE9_9FLAO</name>
<dbReference type="EMBL" id="FQYI01000002">
    <property type="protein sequence ID" value="SHI58679.1"/>
    <property type="molecule type" value="Genomic_DNA"/>
</dbReference>
<reference evidence="2 3" key="1">
    <citation type="submission" date="2016-11" db="EMBL/GenBank/DDBJ databases">
        <authorList>
            <person name="Jaros S."/>
            <person name="Januszkiewicz K."/>
            <person name="Wedrychowicz H."/>
        </authorList>
    </citation>
    <scope>NUCLEOTIDE SEQUENCE [LARGE SCALE GENOMIC DNA]</scope>
    <source>
        <strain evidence="2 3">DSM 25479</strain>
    </source>
</reference>
<sequence>MPEISRFYGIIIQMFFKDHNPPHFHVSYGEYRAIVSIETGLVEGKMPARALKMVFEWLEIHKDELLQNWELAQNGQLPNSIEPLN</sequence>
<dbReference type="Pfam" id="PF13711">
    <property type="entry name" value="DUF4160"/>
    <property type="match status" value="1"/>
</dbReference>
<evidence type="ECO:0000313" key="4">
    <source>
        <dbReference type="Proteomes" id="UP000593605"/>
    </source>
</evidence>
<dbReference type="OrthoDB" id="122670at2"/>
<dbReference type="STRING" id="1118202.SAMN05443429_102301"/>